<organism evidence="4 6">
    <name type="scientific">Vanessa tameamea</name>
    <name type="common">Kamehameha butterfly</name>
    <dbReference type="NCBI Taxonomy" id="334116"/>
    <lineage>
        <taxon>Eukaryota</taxon>
        <taxon>Metazoa</taxon>
        <taxon>Ecdysozoa</taxon>
        <taxon>Arthropoda</taxon>
        <taxon>Hexapoda</taxon>
        <taxon>Insecta</taxon>
        <taxon>Pterygota</taxon>
        <taxon>Neoptera</taxon>
        <taxon>Endopterygota</taxon>
        <taxon>Lepidoptera</taxon>
        <taxon>Glossata</taxon>
        <taxon>Ditrysia</taxon>
        <taxon>Papilionoidea</taxon>
        <taxon>Nymphalidae</taxon>
        <taxon>Nymphalinae</taxon>
        <taxon>Vanessa</taxon>
    </lineage>
</organism>
<feature type="compositionally biased region" description="Basic and acidic residues" evidence="2">
    <location>
        <begin position="130"/>
        <end position="140"/>
    </location>
</feature>
<evidence type="ECO:0000259" key="3">
    <source>
        <dbReference type="Pfam" id="PF16794"/>
    </source>
</evidence>
<feature type="domain" description="Activating transcription factor 7-interacting protein Fn3" evidence="3">
    <location>
        <begin position="797"/>
        <end position="894"/>
    </location>
</feature>
<dbReference type="GO" id="GO:0005634">
    <property type="term" value="C:nucleus"/>
    <property type="evidence" value="ECO:0007669"/>
    <property type="project" value="TreeGrafter"/>
</dbReference>
<dbReference type="Proteomes" id="UP001652626">
    <property type="component" value="Chromosome 16"/>
</dbReference>
<evidence type="ECO:0000313" key="4">
    <source>
        <dbReference type="Proteomes" id="UP001652626"/>
    </source>
</evidence>
<evidence type="ECO:0000313" key="5">
    <source>
        <dbReference type="RefSeq" id="XP_026488850.2"/>
    </source>
</evidence>
<evidence type="ECO:0000256" key="1">
    <source>
        <dbReference type="SAM" id="Coils"/>
    </source>
</evidence>
<keyword evidence="1" id="KW-0175">Coiled coil</keyword>
<dbReference type="Gene3D" id="2.60.40.10">
    <property type="entry name" value="Immunoglobulins"/>
    <property type="match status" value="1"/>
</dbReference>
<dbReference type="GeneID" id="113395477"/>
<feature type="coiled-coil region" evidence="1">
    <location>
        <begin position="498"/>
        <end position="532"/>
    </location>
</feature>
<dbReference type="InterPro" id="IPR013783">
    <property type="entry name" value="Ig-like_fold"/>
</dbReference>
<dbReference type="Pfam" id="PF16794">
    <property type="entry name" value="fn3_4"/>
    <property type="match status" value="1"/>
</dbReference>
<dbReference type="GO" id="GO:0003712">
    <property type="term" value="F:transcription coregulator activity"/>
    <property type="evidence" value="ECO:0007669"/>
    <property type="project" value="TreeGrafter"/>
</dbReference>
<feature type="compositionally biased region" description="Polar residues" evidence="2">
    <location>
        <begin position="670"/>
        <end position="679"/>
    </location>
</feature>
<reference evidence="5 6" key="1">
    <citation type="submission" date="2025-05" db="UniProtKB">
        <authorList>
            <consortium name="RefSeq"/>
        </authorList>
    </citation>
    <scope>IDENTIFICATION</scope>
    <source>
        <tissue evidence="5 6">Whole body</tissue>
    </source>
</reference>
<accession>A0A8B8HYN6</accession>
<dbReference type="GO" id="GO:0006355">
    <property type="term" value="P:regulation of DNA-templated transcription"/>
    <property type="evidence" value="ECO:0007669"/>
    <property type="project" value="TreeGrafter"/>
</dbReference>
<dbReference type="RefSeq" id="XP_026488850.2">
    <property type="nucleotide sequence ID" value="XM_026633065.2"/>
</dbReference>
<dbReference type="AlphaFoldDB" id="A0A8B8HYN6"/>
<feature type="compositionally biased region" description="Polar residues" evidence="2">
    <location>
        <begin position="276"/>
        <end position="288"/>
    </location>
</feature>
<dbReference type="OMA" id="CKEANST"/>
<feature type="region of interest" description="Disordered" evidence="2">
    <location>
        <begin position="149"/>
        <end position="168"/>
    </location>
</feature>
<dbReference type="PANTHER" id="PTHR23210">
    <property type="entry name" value="ACTIVATING TRANSCRIPTION FACTOR 7 INTERACTING PROTEIN"/>
    <property type="match status" value="1"/>
</dbReference>
<feature type="region of interest" description="Disordered" evidence="2">
    <location>
        <begin position="178"/>
        <end position="291"/>
    </location>
</feature>
<dbReference type="RefSeq" id="XP_026488866.2">
    <property type="nucleotide sequence ID" value="XM_026633081.2"/>
</dbReference>
<feature type="region of interest" description="Disordered" evidence="2">
    <location>
        <begin position="118"/>
        <end position="143"/>
    </location>
</feature>
<dbReference type="PANTHER" id="PTHR23210:SF26">
    <property type="entry name" value="ACTIVATING TRANSCRIPTION FACTOR 7-INTERACTING PROTEIN 1"/>
    <property type="match status" value="1"/>
</dbReference>
<feature type="compositionally biased region" description="Polar residues" evidence="2">
    <location>
        <begin position="633"/>
        <end position="657"/>
    </location>
</feature>
<feature type="compositionally biased region" description="Low complexity" evidence="2">
    <location>
        <begin position="235"/>
        <end position="247"/>
    </location>
</feature>
<dbReference type="GO" id="GO:0005667">
    <property type="term" value="C:transcription regulator complex"/>
    <property type="evidence" value="ECO:0007669"/>
    <property type="project" value="TreeGrafter"/>
</dbReference>
<evidence type="ECO:0000313" key="6">
    <source>
        <dbReference type="RefSeq" id="XP_026488866.2"/>
    </source>
</evidence>
<name>A0A8B8HYN6_VANTA</name>
<protein>
    <submittedName>
        <fullName evidence="5 6">Activating transcription factor 7-interacting protein 1</fullName>
    </submittedName>
</protein>
<sequence>MQLILNTKTDIDIQRKMSAIEQESLDEKFSNKTIAEKVGDEIPNINEDCVKENIVEELNENEDFKTNEDTINDSKNISSECLNDSSKNDCIENTSATDLSEECCKQKQDDDIISNIIIEDEEPENSDSVMVKHDKEKETDLQLSEEECNNVNGKNQEEEENITSNNTENIAEEVDTGLEETNDDLVPNEKESDNNKEVKDDTVLNGEVISISDEKEEECITLSEQEVTGEEEKSNTSSNEESNNITTQLTDNESDDEHSNHDCISQDDIIDVPDLTSDSSSVIPTTENNEVESKEMLKNTKDTNVNNDKANEQEEIENKNTNNNIKSTKKLSLICKLSNTLDILSDEEEETIEKESQNKLPSPDEKQCINIEDDDDIMLIDEEMNVKDEKNNPEKAVETKIDVKESDEKLNTDELHTEPIENKETLNVNQDNANIAESDLNKTKEDEKTLENKPIQKPLLSVNFLKTCKKNLADMTRDELEEFCILKIVESVVDRSNLSEIKMQLKTLSQNIEEYKKKAMLLTKQNRDLQVVLKSVQEEQKKKSDVPITPLKITRSVGMQVFMTDKIAVRRKSVLSSNAAQNNAICNNTTNKVKNQLNQSPKTLKTQTNPNNTQQIPVPRLVPAVNNASNNKLQTPITINSSKSPVTTTLPNGIRNSPPTPKPEKRPHSKMQQGNSVTVDLTDDEPPSKVLQRNVNPPVRLVSPQNLLAPQRQPFGTNISSPRKVYIPISGSQNQVRPGQTIMLKPIAPQGPRHRVPNILPKPNPNTNAVRMTRITRHPAPLPDSMKQYQPPNWKALPPAPELKLSKVENGIVISWKIDGYQEENQEEIASYQLYAYQETSSPPSTALWKKIGDVKALPLPMACTLTQFMAGYKYYFAVRAVDIRSRLGPFSAPGSILLLNKM</sequence>
<feature type="region of interest" description="Disordered" evidence="2">
    <location>
        <begin position="633"/>
        <end position="692"/>
    </location>
</feature>
<gene>
    <name evidence="5 6" type="primary">LOC113395477</name>
</gene>
<dbReference type="InterPro" id="IPR056565">
    <property type="entry name" value="Fn3_ATF7IP"/>
</dbReference>
<dbReference type="OrthoDB" id="2434995at2759"/>
<feature type="region of interest" description="Disordered" evidence="2">
    <location>
        <begin position="748"/>
        <end position="769"/>
    </location>
</feature>
<dbReference type="InterPro" id="IPR026085">
    <property type="entry name" value="ATF7-int"/>
</dbReference>
<proteinExistence type="predicted"/>
<evidence type="ECO:0000256" key="2">
    <source>
        <dbReference type="SAM" id="MobiDB-lite"/>
    </source>
</evidence>
<keyword evidence="4" id="KW-1185">Reference proteome</keyword>
<feature type="compositionally biased region" description="Basic and acidic residues" evidence="2">
    <location>
        <begin position="187"/>
        <end position="202"/>
    </location>
</feature>